<name>A0A6M1T0K6_9BACT</name>
<feature type="transmembrane region" description="Helical" evidence="1">
    <location>
        <begin position="60"/>
        <end position="80"/>
    </location>
</feature>
<evidence type="ECO:0000313" key="2">
    <source>
        <dbReference type="EMBL" id="NGP89628.1"/>
    </source>
</evidence>
<dbReference type="RefSeq" id="WP_165270572.1">
    <property type="nucleotide sequence ID" value="NZ_JAALLS010000022.1"/>
</dbReference>
<keyword evidence="1" id="KW-0472">Membrane</keyword>
<accession>A0A6M1T0K6</accession>
<evidence type="ECO:0000313" key="3">
    <source>
        <dbReference type="Proteomes" id="UP000479132"/>
    </source>
</evidence>
<protein>
    <submittedName>
        <fullName evidence="2">Uncharacterized protein</fullName>
    </submittedName>
</protein>
<feature type="transmembrane region" description="Helical" evidence="1">
    <location>
        <begin position="6"/>
        <end position="23"/>
    </location>
</feature>
<keyword evidence="1" id="KW-1133">Transmembrane helix</keyword>
<dbReference type="Proteomes" id="UP000479132">
    <property type="component" value="Unassembled WGS sequence"/>
</dbReference>
<dbReference type="AlphaFoldDB" id="A0A6M1T0K6"/>
<gene>
    <name evidence="2" type="ORF">G3569_14815</name>
</gene>
<sequence>MDSDFSYIITGVLVLYVIYELLSLKKTELSEKTKLLGYFSSILMGIYITSLLYIGPDIQYLILISIFCVPIWTYYTYIRFKEDKKNVFTSLGIVGSMVAIIWLYGF</sequence>
<evidence type="ECO:0000256" key="1">
    <source>
        <dbReference type="SAM" id="Phobius"/>
    </source>
</evidence>
<keyword evidence="3" id="KW-1185">Reference proteome</keyword>
<organism evidence="2 3">
    <name type="scientific">Fodinibius halophilus</name>
    <dbReference type="NCBI Taxonomy" id="1736908"/>
    <lineage>
        <taxon>Bacteria</taxon>
        <taxon>Pseudomonadati</taxon>
        <taxon>Balneolota</taxon>
        <taxon>Balneolia</taxon>
        <taxon>Balneolales</taxon>
        <taxon>Balneolaceae</taxon>
        <taxon>Fodinibius</taxon>
    </lineage>
</organism>
<keyword evidence="1" id="KW-0812">Transmembrane</keyword>
<proteinExistence type="predicted"/>
<feature type="transmembrane region" description="Helical" evidence="1">
    <location>
        <begin position="35"/>
        <end position="54"/>
    </location>
</feature>
<reference evidence="2 3" key="1">
    <citation type="submission" date="2020-02" db="EMBL/GenBank/DDBJ databases">
        <title>Aliifodinibius halophilus 2W32, complete genome.</title>
        <authorList>
            <person name="Li Y."/>
            <person name="Wu S."/>
        </authorList>
    </citation>
    <scope>NUCLEOTIDE SEQUENCE [LARGE SCALE GENOMIC DNA]</scope>
    <source>
        <strain evidence="2 3">2W32</strain>
    </source>
</reference>
<comment type="caution">
    <text evidence="2">The sequence shown here is derived from an EMBL/GenBank/DDBJ whole genome shotgun (WGS) entry which is preliminary data.</text>
</comment>
<dbReference type="EMBL" id="JAALLS010000022">
    <property type="protein sequence ID" value="NGP89628.1"/>
    <property type="molecule type" value="Genomic_DNA"/>
</dbReference>
<feature type="transmembrane region" description="Helical" evidence="1">
    <location>
        <begin position="87"/>
        <end position="105"/>
    </location>
</feature>